<sequence>MFNIFKSSAHKTLSLKFYHGYGHTQNLVLYGHVFNGNTVAKQQYSNNFFKNIKYLYQIFNVKPAPAVEVFLNFNGFIIKTTSERDGFLKFQWTSNQHVEAGLHKVNGWIEDSEGEILAESEGYIYVPHITQLGIVSDIDDTIMISYSSKIGQRLRELFVKHPRTRKSFPGIKEHFKKLALAKTTIDQPNPFFYVSSSEWNLYEYLKEMFRYNELPEGTFLLNNLKTLSNFLKTGKTGHRGKLLRIMRVIDTFPNQKFVFFGDNSQLDPQIYAEIAQKYRQNIVAVYIRNVRRSKINDSLYYIEKINAYHIPALLYKNSFEAIEHSKTIGLFL</sequence>
<dbReference type="Proteomes" id="UP001337681">
    <property type="component" value="Unassembled WGS sequence"/>
</dbReference>
<dbReference type="RefSeq" id="WP_330145495.1">
    <property type="nucleotide sequence ID" value="NZ_JAZDQU010000001.1"/>
</dbReference>
<evidence type="ECO:0000313" key="2">
    <source>
        <dbReference type="EMBL" id="MEE1884581.1"/>
    </source>
</evidence>
<proteinExistence type="predicted"/>
<comment type="caution">
    <text evidence="2">The sequence shown here is derived from an EMBL/GenBank/DDBJ whole genome shotgun (WGS) entry which is preliminary data.</text>
</comment>
<evidence type="ECO:0000259" key="1">
    <source>
        <dbReference type="Pfam" id="PF09949"/>
    </source>
</evidence>
<dbReference type="PANTHER" id="PTHR28208">
    <property type="entry name" value="PHOSPHATIDATE PHOSPHATASE APP1"/>
    <property type="match status" value="1"/>
</dbReference>
<reference evidence="2 3" key="1">
    <citation type="submission" date="2024-01" db="EMBL/GenBank/DDBJ databases">
        <title>Pedobacter sp. nov., isolated from oil-contaminated soil.</title>
        <authorList>
            <person name="Le N.T.T."/>
        </authorList>
    </citation>
    <scope>NUCLEOTIDE SEQUENCE [LARGE SCALE GENOMIC DNA]</scope>
    <source>
        <strain evidence="2 3">VNH31</strain>
    </source>
</reference>
<dbReference type="PANTHER" id="PTHR28208:SF3">
    <property type="entry name" value="PHOSPHATIDATE PHOSPHATASE APP1"/>
    <property type="match status" value="1"/>
</dbReference>
<keyword evidence="3" id="KW-1185">Reference proteome</keyword>
<evidence type="ECO:0000313" key="3">
    <source>
        <dbReference type="Proteomes" id="UP001337681"/>
    </source>
</evidence>
<dbReference type="InterPro" id="IPR019236">
    <property type="entry name" value="APP1_cat"/>
</dbReference>
<feature type="domain" description="Phosphatidate phosphatase APP1 catalytic" evidence="1">
    <location>
        <begin position="133"/>
        <end position="289"/>
    </location>
</feature>
<dbReference type="Pfam" id="PF09949">
    <property type="entry name" value="APP1_cat"/>
    <property type="match status" value="1"/>
</dbReference>
<protein>
    <submittedName>
        <fullName evidence="2">Phosphatase domain-containing protein</fullName>
    </submittedName>
</protein>
<name>A0ABU7H1Y9_9SPHI</name>
<dbReference type="EMBL" id="JAZDQU010000001">
    <property type="protein sequence ID" value="MEE1884581.1"/>
    <property type="molecule type" value="Genomic_DNA"/>
</dbReference>
<gene>
    <name evidence="2" type="ORF">VRU49_04010</name>
</gene>
<accession>A0ABU7H1Y9</accession>
<organism evidence="2 3">
    <name type="scientific">Pedobacter flavus</name>
    <dbReference type="NCBI Taxonomy" id="3113906"/>
    <lineage>
        <taxon>Bacteria</taxon>
        <taxon>Pseudomonadati</taxon>
        <taxon>Bacteroidota</taxon>
        <taxon>Sphingobacteriia</taxon>
        <taxon>Sphingobacteriales</taxon>
        <taxon>Sphingobacteriaceae</taxon>
        <taxon>Pedobacter</taxon>
    </lineage>
</organism>
<dbReference type="InterPro" id="IPR052935">
    <property type="entry name" value="Mg2+_PAP"/>
</dbReference>